<keyword evidence="2" id="KW-1185">Reference proteome</keyword>
<dbReference type="EMBL" id="WTXG01000494">
    <property type="protein sequence ID" value="KAI0288285.1"/>
    <property type="molecule type" value="Genomic_DNA"/>
</dbReference>
<name>A0AAD4LT02_9AGAM</name>
<comment type="caution">
    <text evidence="1">The sequence shown here is derived from an EMBL/GenBank/DDBJ whole genome shotgun (WGS) entry which is preliminary data.</text>
</comment>
<accession>A0AAD4LT02</accession>
<dbReference type="AlphaFoldDB" id="A0AAD4LT02"/>
<organism evidence="1 2">
    <name type="scientific">Multifurca ochricompacta</name>
    <dbReference type="NCBI Taxonomy" id="376703"/>
    <lineage>
        <taxon>Eukaryota</taxon>
        <taxon>Fungi</taxon>
        <taxon>Dikarya</taxon>
        <taxon>Basidiomycota</taxon>
        <taxon>Agaricomycotina</taxon>
        <taxon>Agaricomycetes</taxon>
        <taxon>Russulales</taxon>
        <taxon>Russulaceae</taxon>
        <taxon>Multifurca</taxon>
    </lineage>
</organism>
<reference evidence="1" key="1">
    <citation type="journal article" date="2022" name="New Phytol.">
        <title>Evolutionary transition to the ectomycorrhizal habit in the genomes of a hyperdiverse lineage of mushroom-forming fungi.</title>
        <authorList>
            <person name="Looney B."/>
            <person name="Miyauchi S."/>
            <person name="Morin E."/>
            <person name="Drula E."/>
            <person name="Courty P.E."/>
            <person name="Kohler A."/>
            <person name="Kuo A."/>
            <person name="LaButti K."/>
            <person name="Pangilinan J."/>
            <person name="Lipzen A."/>
            <person name="Riley R."/>
            <person name="Andreopoulos W."/>
            <person name="He G."/>
            <person name="Johnson J."/>
            <person name="Nolan M."/>
            <person name="Tritt A."/>
            <person name="Barry K.W."/>
            <person name="Grigoriev I.V."/>
            <person name="Nagy L.G."/>
            <person name="Hibbett D."/>
            <person name="Henrissat B."/>
            <person name="Matheny P.B."/>
            <person name="Labbe J."/>
            <person name="Martin F.M."/>
        </authorList>
    </citation>
    <scope>NUCLEOTIDE SEQUENCE</scope>
    <source>
        <strain evidence="1">BPL690</strain>
    </source>
</reference>
<sequence length="165" mass="19093">MRSIYVWVTPSPPGLRARYKEKSRRLHEKWNVEAPRVKNKAKEMGFGLRDVRGIKKQVEEEKGDSVYIEPMCYISYLHLSESLEAAHRYGVEGPGHDIGSAVWKMDRLVWVSESCRQKELQEHGRRRRRESRSGSGTNIRGLRWVGISLGSRTRVTVVARFVLTL</sequence>
<dbReference type="Proteomes" id="UP001203297">
    <property type="component" value="Unassembled WGS sequence"/>
</dbReference>
<gene>
    <name evidence="1" type="ORF">B0F90DRAFT_1672910</name>
</gene>
<evidence type="ECO:0000313" key="2">
    <source>
        <dbReference type="Proteomes" id="UP001203297"/>
    </source>
</evidence>
<evidence type="ECO:0000313" key="1">
    <source>
        <dbReference type="EMBL" id="KAI0288285.1"/>
    </source>
</evidence>
<proteinExistence type="predicted"/>
<protein>
    <submittedName>
        <fullName evidence="1">Uncharacterized protein</fullName>
    </submittedName>
</protein>